<dbReference type="EMBL" id="UOFL01000202">
    <property type="protein sequence ID" value="VAW80674.1"/>
    <property type="molecule type" value="Genomic_DNA"/>
</dbReference>
<sequence length="121" mass="13995">MIYKEVTTEEFNDACNGMDDSYIDQKEFDELIDEDNSLVVIDLRSDFTPDKKYKNHFNITMEEMVSELLEKLIPVKTVLIVLVCTQSYSMTRMVPLTHYAYPTLKILGYDSILILDVLGGR</sequence>
<dbReference type="InterPro" id="IPR036873">
    <property type="entry name" value="Rhodanese-like_dom_sf"/>
</dbReference>
<name>A0A3B0ZHA8_9ZZZZ</name>
<evidence type="ECO:0008006" key="2">
    <source>
        <dbReference type="Google" id="ProtNLM"/>
    </source>
</evidence>
<dbReference type="AlphaFoldDB" id="A0A3B0ZHA8"/>
<gene>
    <name evidence="1" type="ORF">MNBD_GAMMA12-842</name>
</gene>
<protein>
    <recommendedName>
        <fullName evidence="2">Rhodanese domain-containing protein</fullName>
    </recommendedName>
</protein>
<organism evidence="1">
    <name type="scientific">hydrothermal vent metagenome</name>
    <dbReference type="NCBI Taxonomy" id="652676"/>
    <lineage>
        <taxon>unclassified sequences</taxon>
        <taxon>metagenomes</taxon>
        <taxon>ecological metagenomes</taxon>
    </lineage>
</organism>
<evidence type="ECO:0000313" key="1">
    <source>
        <dbReference type="EMBL" id="VAW80674.1"/>
    </source>
</evidence>
<reference evidence="1" key="1">
    <citation type="submission" date="2018-06" db="EMBL/GenBank/DDBJ databases">
        <authorList>
            <person name="Zhirakovskaya E."/>
        </authorList>
    </citation>
    <scope>NUCLEOTIDE SEQUENCE</scope>
</reference>
<proteinExistence type="predicted"/>
<dbReference type="SUPFAM" id="SSF52821">
    <property type="entry name" value="Rhodanese/Cell cycle control phosphatase"/>
    <property type="match status" value="1"/>
</dbReference>
<accession>A0A3B0ZHA8</accession>